<comment type="caution">
    <text evidence="3">The sequence shown here is derived from an EMBL/GenBank/DDBJ whole genome shotgun (WGS) entry which is preliminary data.</text>
</comment>
<evidence type="ECO:0000256" key="1">
    <source>
        <dbReference type="SAM" id="MobiDB-lite"/>
    </source>
</evidence>
<dbReference type="InParanoid" id="A0A543AU39"/>
<dbReference type="AlphaFoldDB" id="A0A543AU39"/>
<name>A0A543AU39_9ACTN</name>
<dbReference type="InterPro" id="IPR023346">
    <property type="entry name" value="Lysozyme-like_dom_sf"/>
</dbReference>
<dbReference type="Proteomes" id="UP000317043">
    <property type="component" value="Unassembled WGS sequence"/>
</dbReference>
<accession>A0A543AU39</accession>
<evidence type="ECO:0008006" key="5">
    <source>
        <dbReference type="Google" id="ProtNLM"/>
    </source>
</evidence>
<protein>
    <recommendedName>
        <fullName evidence="5">Transglycosylase-like protein with SLT domain</fullName>
    </recommendedName>
</protein>
<dbReference type="EMBL" id="VFOW01000001">
    <property type="protein sequence ID" value="TQL76098.1"/>
    <property type="molecule type" value="Genomic_DNA"/>
</dbReference>
<gene>
    <name evidence="3" type="ORF">FB566_1618</name>
</gene>
<keyword evidence="4" id="KW-1185">Reference proteome</keyword>
<evidence type="ECO:0000256" key="2">
    <source>
        <dbReference type="SAM" id="Phobius"/>
    </source>
</evidence>
<dbReference type="OrthoDB" id="9766277at2"/>
<feature type="transmembrane region" description="Helical" evidence="2">
    <location>
        <begin position="12"/>
        <end position="30"/>
    </location>
</feature>
<proteinExistence type="predicted"/>
<feature type="region of interest" description="Disordered" evidence="1">
    <location>
        <begin position="99"/>
        <end position="120"/>
    </location>
</feature>
<dbReference type="SUPFAM" id="SSF53955">
    <property type="entry name" value="Lysozyme-like"/>
    <property type="match status" value="1"/>
</dbReference>
<feature type="region of interest" description="Disordered" evidence="1">
    <location>
        <begin position="66"/>
        <end position="86"/>
    </location>
</feature>
<organism evidence="3 4">
    <name type="scientific">Stackebrandtia endophytica</name>
    <dbReference type="NCBI Taxonomy" id="1496996"/>
    <lineage>
        <taxon>Bacteria</taxon>
        <taxon>Bacillati</taxon>
        <taxon>Actinomycetota</taxon>
        <taxon>Actinomycetes</taxon>
        <taxon>Glycomycetales</taxon>
        <taxon>Glycomycetaceae</taxon>
        <taxon>Stackebrandtia</taxon>
    </lineage>
</organism>
<keyword evidence="2" id="KW-0812">Transmembrane</keyword>
<evidence type="ECO:0000313" key="4">
    <source>
        <dbReference type="Proteomes" id="UP000317043"/>
    </source>
</evidence>
<keyword evidence="2" id="KW-0472">Membrane</keyword>
<evidence type="ECO:0000313" key="3">
    <source>
        <dbReference type="EMBL" id="TQL76098.1"/>
    </source>
</evidence>
<sequence>MVPLLTRIACRAFAVLILLAGVGFGVHIGVTSEEDVQDPRLAAEEDLRAADAEQQTTRDWHREYTQSAADNDAESKAESIAEVASDQAKALDDTYAELQAQEEENSNPPSGPVDLGPIPSDCNSYSGNKAAGCARLLEHGFGLDQMPCLESLWDKESGWNERAHNQGSGAYGIPQALPGNKMSTAGDDWETNPNTQINWGLGYISGRYGTPCDAWAYSQANGFY</sequence>
<dbReference type="RefSeq" id="WP_142036984.1">
    <property type="nucleotide sequence ID" value="NZ_JBHTGS010000001.1"/>
</dbReference>
<reference evidence="3 4" key="1">
    <citation type="submission" date="2019-06" db="EMBL/GenBank/DDBJ databases">
        <title>Sequencing the genomes of 1000 actinobacteria strains.</title>
        <authorList>
            <person name="Klenk H.-P."/>
        </authorList>
    </citation>
    <scope>NUCLEOTIDE SEQUENCE [LARGE SCALE GENOMIC DNA]</scope>
    <source>
        <strain evidence="3 4">DSM 45928</strain>
    </source>
</reference>
<keyword evidence="2" id="KW-1133">Transmembrane helix</keyword>